<proteinExistence type="predicted"/>
<dbReference type="EMBL" id="SJPV01000025">
    <property type="protein sequence ID" value="TWU28994.1"/>
    <property type="molecule type" value="Genomic_DNA"/>
</dbReference>
<evidence type="ECO:0008006" key="4">
    <source>
        <dbReference type="Google" id="ProtNLM"/>
    </source>
</evidence>
<dbReference type="RefSeq" id="WP_146531443.1">
    <property type="nucleotide sequence ID" value="NZ_SJPV01000025.1"/>
</dbReference>
<evidence type="ECO:0000256" key="1">
    <source>
        <dbReference type="SAM" id="SignalP"/>
    </source>
</evidence>
<feature type="signal peptide" evidence="1">
    <location>
        <begin position="1"/>
        <end position="15"/>
    </location>
</feature>
<comment type="caution">
    <text evidence="2">The sequence shown here is derived from an EMBL/GenBank/DDBJ whole genome shotgun (WGS) entry which is preliminary data.</text>
</comment>
<name>A0A5C6CZK9_9BACT</name>
<keyword evidence="1" id="KW-0732">Signal</keyword>
<protein>
    <recommendedName>
        <fullName evidence="4">Secreted protein</fullName>
    </recommendedName>
</protein>
<feature type="chain" id="PRO_5022844674" description="Secreted protein" evidence="1">
    <location>
        <begin position="16"/>
        <end position="105"/>
    </location>
</feature>
<dbReference type="Proteomes" id="UP000319143">
    <property type="component" value="Unassembled WGS sequence"/>
</dbReference>
<gene>
    <name evidence="2" type="ORF">Poly41_67850</name>
</gene>
<sequence length="105" mass="11940" precursor="true">MIAILSYLTSQLVLAAQTCRLTRFLNPVRFTAIASASVFRGLVKPLVVFGFPLADNGQESQWIDKRKRSLEIVQYSDLLPQSRTIWTIRHYHHEQGLSYAKATSC</sequence>
<dbReference type="AlphaFoldDB" id="A0A5C6CZK9"/>
<organism evidence="2 3">
    <name type="scientific">Novipirellula artificiosorum</name>
    <dbReference type="NCBI Taxonomy" id="2528016"/>
    <lineage>
        <taxon>Bacteria</taxon>
        <taxon>Pseudomonadati</taxon>
        <taxon>Planctomycetota</taxon>
        <taxon>Planctomycetia</taxon>
        <taxon>Pirellulales</taxon>
        <taxon>Pirellulaceae</taxon>
        <taxon>Novipirellula</taxon>
    </lineage>
</organism>
<reference evidence="2 3" key="1">
    <citation type="submission" date="2019-02" db="EMBL/GenBank/DDBJ databases">
        <title>Deep-cultivation of Planctomycetes and their phenomic and genomic characterization uncovers novel biology.</title>
        <authorList>
            <person name="Wiegand S."/>
            <person name="Jogler M."/>
            <person name="Boedeker C."/>
            <person name="Pinto D."/>
            <person name="Vollmers J."/>
            <person name="Rivas-Marin E."/>
            <person name="Kohn T."/>
            <person name="Peeters S.H."/>
            <person name="Heuer A."/>
            <person name="Rast P."/>
            <person name="Oberbeckmann S."/>
            <person name="Bunk B."/>
            <person name="Jeske O."/>
            <person name="Meyerdierks A."/>
            <person name="Storesund J.E."/>
            <person name="Kallscheuer N."/>
            <person name="Luecker S."/>
            <person name="Lage O.M."/>
            <person name="Pohl T."/>
            <person name="Merkel B.J."/>
            <person name="Hornburger P."/>
            <person name="Mueller R.-W."/>
            <person name="Bruemmer F."/>
            <person name="Labrenz M."/>
            <person name="Spormann A.M."/>
            <person name="Op Den Camp H."/>
            <person name="Overmann J."/>
            <person name="Amann R."/>
            <person name="Jetten M.S.M."/>
            <person name="Mascher T."/>
            <person name="Medema M.H."/>
            <person name="Devos D.P."/>
            <person name="Kaster A.-K."/>
            <person name="Ovreas L."/>
            <person name="Rohde M."/>
            <person name="Galperin M.Y."/>
            <person name="Jogler C."/>
        </authorList>
    </citation>
    <scope>NUCLEOTIDE SEQUENCE [LARGE SCALE GENOMIC DNA]</scope>
    <source>
        <strain evidence="2 3">Poly41</strain>
    </source>
</reference>
<evidence type="ECO:0000313" key="2">
    <source>
        <dbReference type="EMBL" id="TWU28994.1"/>
    </source>
</evidence>
<accession>A0A5C6CZK9</accession>
<evidence type="ECO:0000313" key="3">
    <source>
        <dbReference type="Proteomes" id="UP000319143"/>
    </source>
</evidence>
<keyword evidence="3" id="KW-1185">Reference proteome</keyword>